<evidence type="ECO:0000313" key="3">
    <source>
        <dbReference type="Proteomes" id="UP000244092"/>
    </source>
</evidence>
<dbReference type="InterPro" id="IPR016181">
    <property type="entry name" value="Acyl_CoA_acyltransferase"/>
</dbReference>
<feature type="domain" description="N-acetyltransferase" evidence="1">
    <location>
        <begin position="120"/>
        <end position="270"/>
    </location>
</feature>
<accession>A0A2T6CCQ1</accession>
<evidence type="ECO:0000313" key="2">
    <source>
        <dbReference type="EMBL" id="PTX73289.1"/>
    </source>
</evidence>
<gene>
    <name evidence="2" type="ORF">C8N31_108199</name>
</gene>
<dbReference type="AlphaFoldDB" id="A0A2T6CCQ1"/>
<organism evidence="2 3">
    <name type="scientific">Sulfitobacter mediterraneus</name>
    <dbReference type="NCBI Taxonomy" id="83219"/>
    <lineage>
        <taxon>Bacteria</taxon>
        <taxon>Pseudomonadati</taxon>
        <taxon>Pseudomonadota</taxon>
        <taxon>Alphaproteobacteria</taxon>
        <taxon>Rhodobacterales</taxon>
        <taxon>Roseobacteraceae</taxon>
        <taxon>Sulfitobacter</taxon>
    </lineage>
</organism>
<reference evidence="2 3" key="1">
    <citation type="submission" date="2018-04" db="EMBL/GenBank/DDBJ databases">
        <title>Genomic Encyclopedia of Archaeal and Bacterial Type Strains, Phase II (KMG-II): from individual species to whole genera.</title>
        <authorList>
            <person name="Goeker M."/>
        </authorList>
    </citation>
    <scope>NUCLEOTIDE SEQUENCE [LARGE SCALE GENOMIC DNA]</scope>
    <source>
        <strain evidence="2 3">DSM 12244</strain>
    </source>
</reference>
<dbReference type="Gene3D" id="3.40.630.30">
    <property type="match status" value="1"/>
</dbReference>
<dbReference type="Pfam" id="PF00583">
    <property type="entry name" value="Acetyltransf_1"/>
    <property type="match status" value="1"/>
</dbReference>
<dbReference type="RefSeq" id="WP_025047799.1">
    <property type="nucleotide sequence ID" value="NZ_QBKU01000008.1"/>
</dbReference>
<dbReference type="OrthoDB" id="7836873at2"/>
<dbReference type="GO" id="GO:0016747">
    <property type="term" value="F:acyltransferase activity, transferring groups other than amino-acyl groups"/>
    <property type="evidence" value="ECO:0007669"/>
    <property type="project" value="InterPro"/>
</dbReference>
<proteinExistence type="predicted"/>
<dbReference type="Proteomes" id="UP000244092">
    <property type="component" value="Unassembled WGS sequence"/>
</dbReference>
<dbReference type="PROSITE" id="PS51186">
    <property type="entry name" value="GNAT"/>
    <property type="match status" value="1"/>
</dbReference>
<name>A0A2T6CCQ1_9RHOB</name>
<dbReference type="SUPFAM" id="SSF55729">
    <property type="entry name" value="Acyl-CoA N-acyltransferases (Nat)"/>
    <property type="match status" value="1"/>
</dbReference>
<dbReference type="EMBL" id="QBKU01000008">
    <property type="protein sequence ID" value="PTX73289.1"/>
    <property type="molecule type" value="Genomic_DNA"/>
</dbReference>
<comment type="caution">
    <text evidence="2">The sequence shown here is derived from an EMBL/GenBank/DDBJ whole genome shotgun (WGS) entry which is preliminary data.</text>
</comment>
<sequence length="270" mass="29459">MENPSTEYFGSEAQQGLQWRADKVWILLKEDPQFSCHGRAVALAEYQKNNLSTQLALARLQGVCPIEGIDRASAKIRKTELEAEGLVTDEYVSWTGGPDAFDAAGVVLQERALPDDLTMMEIDTSTPLEDLKKVDALTQICDVLLPMGLFLRGLQKPSVFLFAKDNEGRVVGASAAVAQYHSDHDKSKKVWWGMLATDESRRGEGIAMLLGAMALRKINAKFGYTECFTGIREGNKPSEALCSKLALAASSNVDLIAIYPPAFSGGQLTK</sequence>
<protein>
    <recommendedName>
        <fullName evidence="1">N-acetyltransferase domain-containing protein</fullName>
    </recommendedName>
</protein>
<dbReference type="InterPro" id="IPR000182">
    <property type="entry name" value="GNAT_dom"/>
</dbReference>
<evidence type="ECO:0000259" key="1">
    <source>
        <dbReference type="PROSITE" id="PS51186"/>
    </source>
</evidence>